<dbReference type="PANTHER" id="PTHR44733">
    <property type="entry name" value="DNAJ HOMOLOG SUBFAMILY C MEMBER 22"/>
    <property type="match status" value="1"/>
</dbReference>
<evidence type="ECO:0000256" key="4">
    <source>
        <dbReference type="ARBA" id="ARBA00023136"/>
    </source>
</evidence>
<feature type="compositionally biased region" description="Polar residues" evidence="5">
    <location>
        <begin position="15"/>
        <end position="24"/>
    </location>
</feature>
<feature type="domain" description="TM2" evidence="7">
    <location>
        <begin position="229"/>
        <end position="267"/>
    </location>
</feature>
<keyword evidence="2 6" id="KW-0812">Transmembrane</keyword>
<keyword evidence="4 6" id="KW-0472">Membrane</keyword>
<feature type="region of interest" description="Disordered" evidence="5">
    <location>
        <begin position="1"/>
        <end position="27"/>
    </location>
</feature>
<sequence length="449" mass="50651">MHTGTEMDCVDKNTLPPTTSNGVSNPAYGSVVSTPQPGINQSHWGVNQPGAPVDQSAVSSDQSFQTSSSSQRTVRPAQSFSKKTMFEAYLLWLCVGLLGGHHFYLRRYSFGVVYFCTFGLLGIGWLVDLVRMYWLVKQANEKAENPWLRQQFSMVDAYVLWFPFGFFGYHLFYLQRPAQGILYITTGGFFGVGWLVDLFRIPYMVKSMNALPGPYEKDRHLVESGCLTFYLTGIAGCHHFYLKRPVWGILYTFTLGLAGFGWLYDWFRFVILTRRANAIKNGTLSSSKKFKDDIFILWFPLGILGFHHFYVHRYGWGFLYICTFGLFFLGWFADIFRIWSFVDEFNRQEEERERETRQPIPTCAQQTNVPAHPLSREVPEVGGATATSHLGPSPGLPATAPYHWLPGSGGERTDPGIVEQGLGGGFAEGEMPGLPTYEEAMTGSKQLPL</sequence>
<dbReference type="Pfam" id="PF05154">
    <property type="entry name" value="TM2"/>
    <property type="match status" value="4"/>
</dbReference>
<feature type="transmembrane region" description="Helical" evidence="6">
    <location>
        <begin position="247"/>
        <end position="267"/>
    </location>
</feature>
<accession>A0ABM0ZW53</accession>
<feature type="transmembrane region" description="Helical" evidence="6">
    <location>
        <begin position="88"/>
        <end position="105"/>
    </location>
</feature>
<evidence type="ECO:0000256" key="1">
    <source>
        <dbReference type="ARBA" id="ARBA00004141"/>
    </source>
</evidence>
<feature type="transmembrane region" description="Helical" evidence="6">
    <location>
        <begin position="111"/>
        <end position="134"/>
    </location>
</feature>
<feature type="domain" description="TM2" evidence="7">
    <location>
        <begin position="82"/>
        <end position="130"/>
    </location>
</feature>
<name>A0ABM0ZW53_APLCA</name>
<evidence type="ECO:0000256" key="6">
    <source>
        <dbReference type="SAM" id="Phobius"/>
    </source>
</evidence>
<feature type="transmembrane region" description="Helical" evidence="6">
    <location>
        <begin position="155"/>
        <end position="174"/>
    </location>
</feature>
<dbReference type="RefSeq" id="XP_012935773.1">
    <property type="nucleotide sequence ID" value="XM_013080319.2"/>
</dbReference>
<keyword evidence="8" id="KW-1185">Reference proteome</keyword>
<protein>
    <submittedName>
        <fullName evidence="9">Uncharacterized protein LOC101864131</fullName>
    </submittedName>
</protein>
<dbReference type="PANTHER" id="PTHR44733:SF1">
    <property type="entry name" value="DNAJ HOMOLOG SUBFAMILY C MEMBER 22"/>
    <property type="match status" value="1"/>
</dbReference>
<dbReference type="InterPro" id="IPR007829">
    <property type="entry name" value="TM2"/>
</dbReference>
<feature type="domain" description="TM2" evidence="7">
    <location>
        <begin position="295"/>
        <end position="336"/>
    </location>
</feature>
<evidence type="ECO:0000256" key="5">
    <source>
        <dbReference type="SAM" id="MobiDB-lite"/>
    </source>
</evidence>
<dbReference type="Proteomes" id="UP000694888">
    <property type="component" value="Unplaced"/>
</dbReference>
<feature type="compositionally biased region" description="Low complexity" evidence="5">
    <location>
        <begin position="56"/>
        <end position="70"/>
    </location>
</feature>
<feature type="transmembrane region" description="Helical" evidence="6">
    <location>
        <begin position="317"/>
        <end position="339"/>
    </location>
</feature>
<evidence type="ECO:0000256" key="3">
    <source>
        <dbReference type="ARBA" id="ARBA00022989"/>
    </source>
</evidence>
<comment type="subcellular location">
    <subcellularLocation>
        <location evidence="1">Membrane</location>
        <topology evidence="1">Multi-pass membrane protein</topology>
    </subcellularLocation>
</comment>
<feature type="transmembrane region" description="Helical" evidence="6">
    <location>
        <begin position="180"/>
        <end position="199"/>
    </location>
</feature>
<keyword evidence="3 6" id="KW-1133">Transmembrane helix</keyword>
<reference evidence="9" key="1">
    <citation type="submission" date="2025-08" db="UniProtKB">
        <authorList>
            <consortium name="RefSeq"/>
        </authorList>
    </citation>
    <scope>IDENTIFICATION</scope>
</reference>
<dbReference type="GeneID" id="101864131"/>
<proteinExistence type="predicted"/>
<evidence type="ECO:0000259" key="7">
    <source>
        <dbReference type="Pfam" id="PF05154"/>
    </source>
</evidence>
<evidence type="ECO:0000313" key="8">
    <source>
        <dbReference type="Proteomes" id="UP000694888"/>
    </source>
</evidence>
<organism evidence="8 9">
    <name type="scientific">Aplysia californica</name>
    <name type="common">California sea hare</name>
    <dbReference type="NCBI Taxonomy" id="6500"/>
    <lineage>
        <taxon>Eukaryota</taxon>
        <taxon>Metazoa</taxon>
        <taxon>Spiralia</taxon>
        <taxon>Lophotrochozoa</taxon>
        <taxon>Mollusca</taxon>
        <taxon>Gastropoda</taxon>
        <taxon>Heterobranchia</taxon>
        <taxon>Euthyneura</taxon>
        <taxon>Tectipleura</taxon>
        <taxon>Aplysiida</taxon>
        <taxon>Aplysioidea</taxon>
        <taxon>Aplysiidae</taxon>
        <taxon>Aplysia</taxon>
    </lineage>
</organism>
<feature type="region of interest" description="Disordered" evidence="5">
    <location>
        <begin position="39"/>
        <end position="70"/>
    </location>
</feature>
<evidence type="ECO:0000256" key="2">
    <source>
        <dbReference type="ARBA" id="ARBA00022692"/>
    </source>
</evidence>
<feature type="domain" description="TM2" evidence="7">
    <location>
        <begin position="153"/>
        <end position="199"/>
    </location>
</feature>
<feature type="region of interest" description="Disordered" evidence="5">
    <location>
        <begin position="407"/>
        <end position="449"/>
    </location>
</feature>
<feature type="transmembrane region" description="Helical" evidence="6">
    <location>
        <begin position="294"/>
        <end position="311"/>
    </location>
</feature>
<evidence type="ECO:0000313" key="9">
    <source>
        <dbReference type="RefSeq" id="XP_012935773.1"/>
    </source>
</evidence>
<gene>
    <name evidence="9" type="primary">LOC101864131</name>
</gene>